<dbReference type="OrthoDB" id="9804822at2"/>
<feature type="transmembrane region" description="Helical" evidence="6">
    <location>
        <begin position="176"/>
        <end position="197"/>
    </location>
</feature>
<sequence length="198" mass="21569">MDYLLFISTFTAAAFLPGIDMSLALSLGLSVGFRKTLFMIAGGVISLMIVAFVCAIGVGTLILNHPDIFKIFKILAGLYILYVAYSIAKSNLKVESTSIKSKISNKALFIQGFVTDFTNPKAWIFMATLLPPFLDKTSLINSRLFIIIALIGITQIIAFVSYAGGGAVFRKFMNSYLKYLTTISAILLGIVGIWLIIS</sequence>
<evidence type="ECO:0000313" key="7">
    <source>
        <dbReference type="EMBL" id="QOQ86994.1"/>
    </source>
</evidence>
<dbReference type="Proteomes" id="UP000594749">
    <property type="component" value="Chromosome"/>
</dbReference>
<keyword evidence="4 6" id="KW-1133">Transmembrane helix</keyword>
<keyword evidence="8" id="KW-1185">Reference proteome</keyword>
<dbReference type="GO" id="GO:0042970">
    <property type="term" value="F:homoserine transmembrane transporter activity"/>
    <property type="evidence" value="ECO:0007669"/>
    <property type="project" value="TreeGrafter"/>
</dbReference>
<evidence type="ECO:0000256" key="1">
    <source>
        <dbReference type="ARBA" id="ARBA00004651"/>
    </source>
</evidence>
<evidence type="ECO:0000256" key="6">
    <source>
        <dbReference type="SAM" id="Phobius"/>
    </source>
</evidence>
<feature type="transmembrane region" description="Helical" evidence="6">
    <location>
        <begin position="144"/>
        <end position="164"/>
    </location>
</feature>
<proteinExistence type="predicted"/>
<name>A0A7M1LG13_9BACT</name>
<evidence type="ECO:0000313" key="8">
    <source>
        <dbReference type="Proteomes" id="UP000594749"/>
    </source>
</evidence>
<dbReference type="GO" id="GO:0005886">
    <property type="term" value="C:plasma membrane"/>
    <property type="evidence" value="ECO:0007669"/>
    <property type="project" value="UniProtKB-SubCell"/>
</dbReference>
<evidence type="ECO:0000256" key="4">
    <source>
        <dbReference type="ARBA" id="ARBA00022989"/>
    </source>
</evidence>
<feature type="transmembrane region" description="Helical" evidence="6">
    <location>
        <begin position="71"/>
        <end position="88"/>
    </location>
</feature>
<organism evidence="7 8">
    <name type="scientific">Campylobacter corcagiensis</name>
    <dbReference type="NCBI Taxonomy" id="1448857"/>
    <lineage>
        <taxon>Bacteria</taxon>
        <taxon>Pseudomonadati</taxon>
        <taxon>Campylobacterota</taxon>
        <taxon>Epsilonproteobacteria</taxon>
        <taxon>Campylobacterales</taxon>
        <taxon>Campylobacteraceae</taxon>
        <taxon>Campylobacter</taxon>
    </lineage>
</organism>
<evidence type="ECO:0000256" key="3">
    <source>
        <dbReference type="ARBA" id="ARBA00022692"/>
    </source>
</evidence>
<keyword evidence="2" id="KW-1003">Cell membrane</keyword>
<dbReference type="Pfam" id="PF01810">
    <property type="entry name" value="LysE"/>
    <property type="match status" value="1"/>
</dbReference>
<dbReference type="AlphaFoldDB" id="A0A7M1LG13"/>
<reference evidence="7 8" key="1">
    <citation type="submission" date="2020-10" db="EMBL/GenBank/DDBJ databases">
        <title>Campylobacter and Helicobacter PacBio genomes.</title>
        <authorList>
            <person name="Lane C."/>
        </authorList>
    </citation>
    <scope>NUCLEOTIDE SEQUENCE [LARGE SCALE GENOMIC DNA]</scope>
    <source>
        <strain evidence="7 8">2016D-0077</strain>
    </source>
</reference>
<dbReference type="EMBL" id="CP063078">
    <property type="protein sequence ID" value="QOQ86994.1"/>
    <property type="molecule type" value="Genomic_DNA"/>
</dbReference>
<accession>A0A7M1LG13</accession>
<dbReference type="InterPro" id="IPR001123">
    <property type="entry name" value="LeuE-type"/>
</dbReference>
<feature type="transmembrane region" description="Helical" evidence="6">
    <location>
        <begin position="40"/>
        <end position="64"/>
    </location>
</feature>
<gene>
    <name evidence="7" type="ORF">IMC76_07220</name>
</gene>
<keyword evidence="5 6" id="KW-0472">Membrane</keyword>
<protein>
    <submittedName>
        <fullName evidence="7">LysE family translocator</fullName>
    </submittedName>
</protein>
<evidence type="ECO:0000256" key="5">
    <source>
        <dbReference type="ARBA" id="ARBA00023136"/>
    </source>
</evidence>
<dbReference type="PANTHER" id="PTHR30086:SF5">
    <property type="entry name" value="HOMOGENTISATE EXPORT PROTEIN"/>
    <property type="match status" value="1"/>
</dbReference>
<keyword evidence="3 6" id="KW-0812">Transmembrane</keyword>
<dbReference type="RefSeq" id="WP_025803352.1">
    <property type="nucleotide sequence ID" value="NZ_CP053842.1"/>
</dbReference>
<comment type="subcellular location">
    <subcellularLocation>
        <location evidence="1">Cell membrane</location>
        <topology evidence="1">Multi-pass membrane protein</topology>
    </subcellularLocation>
</comment>
<evidence type="ECO:0000256" key="2">
    <source>
        <dbReference type="ARBA" id="ARBA00022475"/>
    </source>
</evidence>
<dbReference type="PANTHER" id="PTHR30086">
    <property type="entry name" value="ARGININE EXPORTER PROTEIN ARGO"/>
    <property type="match status" value="1"/>
</dbReference>